<keyword evidence="2" id="KW-1185">Reference proteome</keyword>
<protein>
    <submittedName>
        <fullName evidence="1">Uncharacterized protein</fullName>
    </submittedName>
</protein>
<comment type="caution">
    <text evidence="1">The sequence shown here is derived from an EMBL/GenBank/DDBJ whole genome shotgun (WGS) entry which is preliminary data.</text>
</comment>
<dbReference type="RefSeq" id="WP_379073530.1">
    <property type="nucleotide sequence ID" value="NZ_JBHULL010000001.1"/>
</dbReference>
<evidence type="ECO:0000313" key="1">
    <source>
        <dbReference type="EMBL" id="MFD2580864.1"/>
    </source>
</evidence>
<sequence length="126" mass="15284">MNDLLKNGTIYCNPISYFTNKEIKENPDGRYDFNELVTKMEYRKEGYLHVSPLNDPSKVYKFELKHSHYKEHITNPIGNLFCLFNYEPNNYKPKKWYILDERLEQFGTHYVLIRNNVEFAKRIKMH</sequence>
<evidence type="ECO:0000313" key="2">
    <source>
        <dbReference type="Proteomes" id="UP001597461"/>
    </source>
</evidence>
<organism evidence="1 2">
    <name type="scientific">Pedobacter vanadiisoli</name>
    <dbReference type="NCBI Taxonomy" id="1761975"/>
    <lineage>
        <taxon>Bacteria</taxon>
        <taxon>Pseudomonadati</taxon>
        <taxon>Bacteroidota</taxon>
        <taxon>Sphingobacteriia</taxon>
        <taxon>Sphingobacteriales</taxon>
        <taxon>Sphingobacteriaceae</taxon>
        <taxon>Pedobacter</taxon>
    </lineage>
</organism>
<accession>A0ABW5MED2</accession>
<gene>
    <name evidence="1" type="ORF">ACFSR6_00070</name>
</gene>
<proteinExistence type="predicted"/>
<dbReference type="Proteomes" id="UP001597461">
    <property type="component" value="Unassembled WGS sequence"/>
</dbReference>
<reference evidence="2" key="1">
    <citation type="journal article" date="2019" name="Int. J. Syst. Evol. Microbiol.">
        <title>The Global Catalogue of Microorganisms (GCM) 10K type strain sequencing project: providing services to taxonomists for standard genome sequencing and annotation.</title>
        <authorList>
            <consortium name="The Broad Institute Genomics Platform"/>
            <consortium name="The Broad Institute Genome Sequencing Center for Infectious Disease"/>
            <person name="Wu L."/>
            <person name="Ma J."/>
        </authorList>
    </citation>
    <scope>NUCLEOTIDE SEQUENCE [LARGE SCALE GENOMIC DNA]</scope>
    <source>
        <strain evidence="2">KCTC 42866</strain>
    </source>
</reference>
<dbReference type="EMBL" id="JBHULL010000001">
    <property type="protein sequence ID" value="MFD2580864.1"/>
    <property type="molecule type" value="Genomic_DNA"/>
</dbReference>
<name>A0ABW5MED2_9SPHI</name>